<reference evidence="2" key="2">
    <citation type="submission" date="2023-06" db="EMBL/GenBank/DDBJ databases">
        <authorList>
            <consortium name="Lawrence Berkeley National Laboratory"/>
            <person name="Haridas S."/>
            <person name="Hensen N."/>
            <person name="Bonometti L."/>
            <person name="Westerberg I."/>
            <person name="Brannstrom I.O."/>
            <person name="Guillou S."/>
            <person name="Cros-Aarteil S."/>
            <person name="Calhoun S."/>
            <person name="Kuo A."/>
            <person name="Mondo S."/>
            <person name="Pangilinan J."/>
            <person name="Riley R."/>
            <person name="LaButti K."/>
            <person name="Andreopoulos B."/>
            <person name="Lipzen A."/>
            <person name="Chen C."/>
            <person name="Yanf M."/>
            <person name="Daum C."/>
            <person name="Ng V."/>
            <person name="Clum A."/>
            <person name="Steindorff A."/>
            <person name="Ohm R."/>
            <person name="Martin F."/>
            <person name="Silar P."/>
            <person name="Natvig D."/>
            <person name="Lalanne C."/>
            <person name="Gautier V."/>
            <person name="Ament-velasquez S.L."/>
            <person name="Kruys A."/>
            <person name="Hutchinson M.I."/>
            <person name="Powell A.J."/>
            <person name="Barry K."/>
            <person name="Miller A.N."/>
            <person name="Grigoriev I.V."/>
            <person name="Debuchy R."/>
            <person name="Gladieux P."/>
            <person name="Thoren M.H."/>
            <person name="Johannesson H."/>
        </authorList>
    </citation>
    <scope>NUCLEOTIDE SEQUENCE</scope>
    <source>
        <strain evidence="2">CBS 232.78</strain>
    </source>
</reference>
<dbReference type="PROSITE" id="PS51257">
    <property type="entry name" value="PROKAR_LIPOPROTEIN"/>
    <property type="match status" value="1"/>
</dbReference>
<feature type="chain" id="PRO_5042198693" evidence="1">
    <location>
        <begin position="21"/>
        <end position="406"/>
    </location>
</feature>
<dbReference type="AlphaFoldDB" id="A0AAE0NS60"/>
<protein>
    <submittedName>
        <fullName evidence="2">Uncharacterized protein</fullName>
    </submittedName>
</protein>
<gene>
    <name evidence="2" type="ORF">B0H63DRAFT_139883</name>
</gene>
<name>A0AAE0NS60_9PEZI</name>
<accession>A0AAE0NS60</accession>
<dbReference type="EMBL" id="JAULSW010000003">
    <property type="protein sequence ID" value="KAK3386718.1"/>
    <property type="molecule type" value="Genomic_DNA"/>
</dbReference>
<evidence type="ECO:0000313" key="3">
    <source>
        <dbReference type="Proteomes" id="UP001285441"/>
    </source>
</evidence>
<reference evidence="2" key="1">
    <citation type="journal article" date="2023" name="Mol. Phylogenet. Evol.">
        <title>Genome-scale phylogeny and comparative genomics of the fungal order Sordariales.</title>
        <authorList>
            <person name="Hensen N."/>
            <person name="Bonometti L."/>
            <person name="Westerberg I."/>
            <person name="Brannstrom I.O."/>
            <person name="Guillou S."/>
            <person name="Cros-Aarteil S."/>
            <person name="Calhoun S."/>
            <person name="Haridas S."/>
            <person name="Kuo A."/>
            <person name="Mondo S."/>
            <person name="Pangilinan J."/>
            <person name="Riley R."/>
            <person name="LaButti K."/>
            <person name="Andreopoulos B."/>
            <person name="Lipzen A."/>
            <person name="Chen C."/>
            <person name="Yan M."/>
            <person name="Daum C."/>
            <person name="Ng V."/>
            <person name="Clum A."/>
            <person name="Steindorff A."/>
            <person name="Ohm R.A."/>
            <person name="Martin F."/>
            <person name="Silar P."/>
            <person name="Natvig D.O."/>
            <person name="Lalanne C."/>
            <person name="Gautier V."/>
            <person name="Ament-Velasquez S.L."/>
            <person name="Kruys A."/>
            <person name="Hutchinson M.I."/>
            <person name="Powell A.J."/>
            <person name="Barry K."/>
            <person name="Miller A.N."/>
            <person name="Grigoriev I.V."/>
            <person name="Debuchy R."/>
            <person name="Gladieux P."/>
            <person name="Hiltunen Thoren M."/>
            <person name="Johannesson H."/>
        </authorList>
    </citation>
    <scope>NUCLEOTIDE SEQUENCE</scope>
    <source>
        <strain evidence="2">CBS 232.78</strain>
    </source>
</reference>
<evidence type="ECO:0000313" key="2">
    <source>
        <dbReference type="EMBL" id="KAK3386718.1"/>
    </source>
</evidence>
<dbReference type="Proteomes" id="UP001285441">
    <property type="component" value="Unassembled WGS sequence"/>
</dbReference>
<comment type="caution">
    <text evidence="2">The sequence shown here is derived from an EMBL/GenBank/DDBJ whole genome shotgun (WGS) entry which is preliminary data.</text>
</comment>
<keyword evidence="3" id="KW-1185">Reference proteome</keyword>
<evidence type="ECO:0000256" key="1">
    <source>
        <dbReference type="SAM" id="SignalP"/>
    </source>
</evidence>
<organism evidence="2 3">
    <name type="scientific">Podospora didyma</name>
    <dbReference type="NCBI Taxonomy" id="330526"/>
    <lineage>
        <taxon>Eukaryota</taxon>
        <taxon>Fungi</taxon>
        <taxon>Dikarya</taxon>
        <taxon>Ascomycota</taxon>
        <taxon>Pezizomycotina</taxon>
        <taxon>Sordariomycetes</taxon>
        <taxon>Sordariomycetidae</taxon>
        <taxon>Sordariales</taxon>
        <taxon>Podosporaceae</taxon>
        <taxon>Podospora</taxon>
    </lineage>
</organism>
<proteinExistence type="predicted"/>
<feature type="signal peptide" evidence="1">
    <location>
        <begin position="1"/>
        <end position="20"/>
    </location>
</feature>
<sequence length="406" mass="41439">MKNLGFAALVGAALLQGVAAACCRSNQCLKAIAQAGPVALSDCSDNLVITVTVTPSNAISTRTVTIVEVADATALVTETTTQTASTETLLFTETATITASTQTETVVAEIITVAVTSTSVQEAATVTTTLFNYEGFTLKARATESPLPDYAAAACSDWTKYASACKCAGAEAAITVTVPGSTSTNIVTVTAGNAVTSTLSTVSSTVTEVVSVTATTSSVVIDEIPVTDVITTTQTATVSVTTTVATTSTPVSVATLSCKPKGVNFRVTTPFADGSTRWLNYVGATNIAWQSFSAGSPVATSVWVLDNEGYLQHATNGNTPFIDLSKTGATVIITSKTKAQVDAAVAAGTNGKIKGCIDPSTNLIKLYANGRSNILSCGNLLYISSGTTGSDARSDCVLLTPRGVDQ</sequence>
<keyword evidence="1" id="KW-0732">Signal</keyword>